<accession>A0ABD0VDF6</accession>
<keyword evidence="3" id="KW-1185">Reference proteome</keyword>
<name>A0ABD0VDF6_DENTH</name>
<protein>
    <submittedName>
        <fullName evidence="2">Uncharacterized protein</fullName>
    </submittedName>
</protein>
<evidence type="ECO:0000313" key="3">
    <source>
        <dbReference type="Proteomes" id="UP001552299"/>
    </source>
</evidence>
<feature type="region of interest" description="Disordered" evidence="1">
    <location>
        <begin position="1"/>
        <end position="59"/>
    </location>
</feature>
<evidence type="ECO:0000313" key="2">
    <source>
        <dbReference type="EMBL" id="KAL0922666.1"/>
    </source>
</evidence>
<reference evidence="2 3" key="1">
    <citation type="journal article" date="2024" name="Plant Biotechnol. J.">
        <title>Dendrobium thyrsiflorum genome and its molecular insights into genes involved in important horticultural traits.</title>
        <authorList>
            <person name="Chen B."/>
            <person name="Wang J.Y."/>
            <person name="Zheng P.J."/>
            <person name="Li K.L."/>
            <person name="Liang Y.M."/>
            <person name="Chen X.F."/>
            <person name="Zhang C."/>
            <person name="Zhao X."/>
            <person name="He X."/>
            <person name="Zhang G.Q."/>
            <person name="Liu Z.J."/>
            <person name="Xu Q."/>
        </authorList>
    </citation>
    <scope>NUCLEOTIDE SEQUENCE [LARGE SCALE GENOMIC DNA]</scope>
    <source>
        <strain evidence="2">GZMU011</strain>
    </source>
</reference>
<feature type="compositionally biased region" description="Basic and acidic residues" evidence="1">
    <location>
        <begin position="1"/>
        <end position="15"/>
    </location>
</feature>
<comment type="caution">
    <text evidence="2">The sequence shown here is derived from an EMBL/GenBank/DDBJ whole genome shotgun (WGS) entry which is preliminary data.</text>
</comment>
<sequence>MERSRPAMEGVEMHAKGRKFPSQPASSGPSDQKCRNFRSDRNGRSSDERSRAEKEESKKRSTGERCAIWSLSSTFFESISSERLSWQASLRSDISYLSAALRRAKRCFLPLNDPARSCIRLVSELYHSRMTDKGKQPAIDEARSLEALWTSQANLIRQVESLSTDVQRLSIEVRREFNLNRTRNAPHQRRREPTPVMAAGGRRGESLIPAVDDDAAAAIAAATSFMQSKSPSSSPAFPSLAAASIPLSSSSTQKRRQEEIISTLKSPKFLKERFGFNDSH</sequence>
<evidence type="ECO:0000256" key="1">
    <source>
        <dbReference type="SAM" id="MobiDB-lite"/>
    </source>
</evidence>
<dbReference type="EMBL" id="JANQDX010000006">
    <property type="protein sequence ID" value="KAL0922666.1"/>
    <property type="molecule type" value="Genomic_DNA"/>
</dbReference>
<proteinExistence type="predicted"/>
<organism evidence="2 3">
    <name type="scientific">Dendrobium thyrsiflorum</name>
    <name type="common">Pinecone-like raceme dendrobium</name>
    <name type="synonym">Orchid</name>
    <dbReference type="NCBI Taxonomy" id="117978"/>
    <lineage>
        <taxon>Eukaryota</taxon>
        <taxon>Viridiplantae</taxon>
        <taxon>Streptophyta</taxon>
        <taxon>Embryophyta</taxon>
        <taxon>Tracheophyta</taxon>
        <taxon>Spermatophyta</taxon>
        <taxon>Magnoliopsida</taxon>
        <taxon>Liliopsida</taxon>
        <taxon>Asparagales</taxon>
        <taxon>Orchidaceae</taxon>
        <taxon>Epidendroideae</taxon>
        <taxon>Malaxideae</taxon>
        <taxon>Dendrobiinae</taxon>
        <taxon>Dendrobium</taxon>
    </lineage>
</organism>
<dbReference type="AlphaFoldDB" id="A0ABD0VDF6"/>
<dbReference type="Proteomes" id="UP001552299">
    <property type="component" value="Unassembled WGS sequence"/>
</dbReference>
<feature type="compositionally biased region" description="Basic and acidic residues" evidence="1">
    <location>
        <begin position="32"/>
        <end position="59"/>
    </location>
</feature>
<gene>
    <name evidence="2" type="ORF">M5K25_006671</name>
</gene>